<evidence type="ECO:0000259" key="4">
    <source>
        <dbReference type="Pfam" id="PF23359"/>
    </source>
</evidence>
<dbReference type="InterPro" id="IPR024412">
    <property type="entry name" value="Lsr2_dim_dom"/>
</dbReference>
<keyword evidence="1" id="KW-0238">DNA-binding</keyword>
<feature type="domain" description="Lsr2 DNA-binding" evidence="4">
    <location>
        <begin position="75"/>
        <end position="109"/>
    </location>
</feature>
<dbReference type="RefSeq" id="WP_344067596.1">
    <property type="nucleotide sequence ID" value="NZ_BAAAPN010000059.1"/>
</dbReference>
<dbReference type="InterPro" id="IPR055370">
    <property type="entry name" value="Lsr2_DNA-bd"/>
</dbReference>
<name>A0ABP4X3B6_9MICO</name>
<feature type="domain" description="Lsr2 dimerization" evidence="3">
    <location>
        <begin position="1"/>
        <end position="57"/>
    </location>
</feature>
<dbReference type="Proteomes" id="UP001501475">
    <property type="component" value="Unassembled WGS sequence"/>
</dbReference>
<comment type="caution">
    <text evidence="5">The sequence shown here is derived from an EMBL/GenBank/DDBJ whole genome shotgun (WGS) entry which is preliminary data.</text>
</comment>
<protein>
    <submittedName>
        <fullName evidence="5">Lsr2 family protein</fullName>
    </submittedName>
</protein>
<dbReference type="EMBL" id="BAAAPN010000059">
    <property type="protein sequence ID" value="GAA1769306.1"/>
    <property type="molecule type" value="Genomic_DNA"/>
</dbReference>
<accession>A0ABP4X3B6</accession>
<evidence type="ECO:0000259" key="3">
    <source>
        <dbReference type="Pfam" id="PF11774"/>
    </source>
</evidence>
<evidence type="ECO:0000256" key="2">
    <source>
        <dbReference type="SAM" id="MobiDB-lite"/>
    </source>
</evidence>
<evidence type="ECO:0000313" key="5">
    <source>
        <dbReference type="EMBL" id="GAA1769306.1"/>
    </source>
</evidence>
<keyword evidence="6" id="KW-1185">Reference proteome</keyword>
<evidence type="ECO:0000256" key="1">
    <source>
        <dbReference type="ARBA" id="ARBA00023125"/>
    </source>
</evidence>
<sequence length="121" mass="12981">MVTRNMKIVESDISGEPGAETTLLGIKGEVLELDMTPAERAALEEVLAPYVARGRKLGPMSAKPSTPRRVPQTTPEERAEIRAWAKAEGYEVADHGQIPNAVVTAYRAAHSETVEGESPAA</sequence>
<organism evidence="5 6">
    <name type="scientific">Nostocoides vanveenii</name>
    <dbReference type="NCBI Taxonomy" id="330835"/>
    <lineage>
        <taxon>Bacteria</taxon>
        <taxon>Bacillati</taxon>
        <taxon>Actinomycetota</taxon>
        <taxon>Actinomycetes</taxon>
        <taxon>Micrococcales</taxon>
        <taxon>Intrasporangiaceae</taxon>
        <taxon>Nostocoides</taxon>
    </lineage>
</organism>
<dbReference type="InterPro" id="IPR036625">
    <property type="entry name" value="E3-bd_dom_sf"/>
</dbReference>
<gene>
    <name evidence="5" type="ORF">GCM10009810_29710</name>
</gene>
<evidence type="ECO:0000313" key="6">
    <source>
        <dbReference type="Proteomes" id="UP001501475"/>
    </source>
</evidence>
<reference evidence="6" key="1">
    <citation type="journal article" date="2019" name="Int. J. Syst. Evol. Microbiol.">
        <title>The Global Catalogue of Microorganisms (GCM) 10K type strain sequencing project: providing services to taxonomists for standard genome sequencing and annotation.</title>
        <authorList>
            <consortium name="The Broad Institute Genomics Platform"/>
            <consortium name="The Broad Institute Genome Sequencing Center for Infectious Disease"/>
            <person name="Wu L."/>
            <person name="Ma J."/>
        </authorList>
    </citation>
    <scope>NUCLEOTIDE SEQUENCE [LARGE SCALE GENOMIC DNA]</scope>
    <source>
        <strain evidence="6">JCM 15591</strain>
    </source>
</reference>
<dbReference type="Pfam" id="PF11774">
    <property type="entry name" value="Lsr2"/>
    <property type="match status" value="1"/>
</dbReference>
<feature type="region of interest" description="Disordered" evidence="2">
    <location>
        <begin position="56"/>
        <end position="76"/>
    </location>
</feature>
<dbReference type="Pfam" id="PF23359">
    <property type="entry name" value="Lsr2_DNA-bd"/>
    <property type="match status" value="1"/>
</dbReference>
<proteinExistence type="predicted"/>
<dbReference type="Gene3D" id="4.10.320.10">
    <property type="entry name" value="E3-binding domain"/>
    <property type="match status" value="1"/>
</dbReference>
<dbReference type="Gene3D" id="3.30.60.230">
    <property type="entry name" value="Lsr2, dimerization domain"/>
    <property type="match status" value="1"/>
</dbReference>
<dbReference type="InterPro" id="IPR042261">
    <property type="entry name" value="Lsr2-like_dimerization"/>
</dbReference>